<organism evidence="11 12">
    <name type="scientific">Hafnia psychrotolerans</name>
    <dbReference type="NCBI Taxonomy" id="1477018"/>
    <lineage>
        <taxon>Bacteria</taxon>
        <taxon>Pseudomonadati</taxon>
        <taxon>Pseudomonadota</taxon>
        <taxon>Gammaproteobacteria</taxon>
        <taxon>Enterobacterales</taxon>
        <taxon>Hafniaceae</taxon>
        <taxon>Hafnia</taxon>
    </lineage>
</organism>
<evidence type="ECO:0000256" key="5">
    <source>
        <dbReference type="ARBA" id="ARBA00022630"/>
    </source>
</evidence>
<evidence type="ECO:0000259" key="10">
    <source>
        <dbReference type="Pfam" id="PF18113"/>
    </source>
</evidence>
<proteinExistence type="inferred from homology"/>
<keyword evidence="12" id="KW-1185">Reference proteome</keyword>
<dbReference type="PRINTS" id="PR00368">
    <property type="entry name" value="FADPNR"/>
</dbReference>
<comment type="cofactor">
    <cofactor evidence="1">
        <name>FAD</name>
        <dbReference type="ChEBI" id="CHEBI:57692"/>
    </cofactor>
</comment>
<dbReference type="InterPro" id="IPR050260">
    <property type="entry name" value="FAD-bd_OxRdtase"/>
</dbReference>
<sequence>MEQNIVIVGSGFAARQLVRNIRRIDKQVAIVLIAADSGDEYNKPELSHVFSLKQNADDLTRQSACQFAQDNNLTLHVNTQVTAIDRHAKQVVCGDQRFTYHKLVLATGAQAIMPSLPGSEWIFTFNSQSEYRQHQDVLQMAKRVIVLGAGLIGTELAMDLHRAGKQVTLVDRAQSLLAALMPAEISSRLQNKFGQMGVQLALNNELIGINKTAEGLDVMLKNGLTVNADAVIAAIGLKPRTSLAAEADLKTQRGIQVNSQLQTSDPDIYALGDCAEIEGQVLSYLQPIQIGAMVLAKNLLGAAEMLRLPAMLVKVKTPELPLVLAGDTRREDLNWEITLNSNGMMARGTDPQKRLCGFIATEQNASHGFMLLRELSLQ</sequence>
<evidence type="ECO:0000256" key="6">
    <source>
        <dbReference type="ARBA" id="ARBA00022827"/>
    </source>
</evidence>
<feature type="domain" description="Rubredoxin binding" evidence="10">
    <location>
        <begin position="306"/>
        <end position="375"/>
    </location>
</feature>
<keyword evidence="5" id="KW-0285">Flavoprotein</keyword>
<comment type="similarity">
    <text evidence="3">Belongs to the FAD-dependent oxidoreductase family.</text>
</comment>
<reference evidence="12" key="1">
    <citation type="journal article" date="2019" name="Int. J. Syst. Evol. Microbiol.">
        <title>The Global Catalogue of Microorganisms (GCM) 10K type strain sequencing project: providing services to taxonomists for standard genome sequencing and annotation.</title>
        <authorList>
            <consortium name="The Broad Institute Genomics Platform"/>
            <consortium name="The Broad Institute Genome Sequencing Center for Infectious Disease"/>
            <person name="Wu L."/>
            <person name="Ma J."/>
        </authorList>
    </citation>
    <scope>NUCLEOTIDE SEQUENCE [LARGE SCALE GENOMIC DNA]</scope>
    <source>
        <strain evidence="12">CGMCC 1.12806</strain>
    </source>
</reference>
<keyword evidence="7" id="KW-0560">Oxidoreductase</keyword>
<dbReference type="Proteomes" id="UP000627464">
    <property type="component" value="Unassembled WGS sequence"/>
</dbReference>
<name>A0ABQ1GFF8_9GAMM</name>
<evidence type="ECO:0000256" key="8">
    <source>
        <dbReference type="ARBA" id="ARBA00023027"/>
    </source>
</evidence>
<dbReference type="Gene3D" id="3.30.390.120">
    <property type="match status" value="1"/>
</dbReference>
<dbReference type="Gene3D" id="3.50.50.60">
    <property type="entry name" value="FAD/NAD(P)-binding domain"/>
    <property type="match status" value="2"/>
</dbReference>
<dbReference type="Pfam" id="PF18113">
    <property type="entry name" value="Rbx_binding"/>
    <property type="match status" value="1"/>
</dbReference>
<evidence type="ECO:0000256" key="2">
    <source>
        <dbReference type="ARBA" id="ARBA00004496"/>
    </source>
</evidence>
<dbReference type="InterPro" id="IPR036188">
    <property type="entry name" value="FAD/NAD-bd_sf"/>
</dbReference>
<comment type="caution">
    <text evidence="11">The sequence shown here is derived from an EMBL/GenBank/DDBJ whole genome shotgun (WGS) entry which is preliminary data.</text>
</comment>
<dbReference type="PRINTS" id="PR00411">
    <property type="entry name" value="PNDRDTASEI"/>
</dbReference>
<evidence type="ECO:0000256" key="7">
    <source>
        <dbReference type="ARBA" id="ARBA00023002"/>
    </source>
</evidence>
<keyword evidence="6" id="KW-0274">FAD</keyword>
<evidence type="ECO:0000259" key="9">
    <source>
        <dbReference type="Pfam" id="PF07992"/>
    </source>
</evidence>
<feature type="domain" description="FAD/NAD(P)-binding" evidence="9">
    <location>
        <begin position="4"/>
        <end position="276"/>
    </location>
</feature>
<dbReference type="EMBL" id="BMFZ01000004">
    <property type="protein sequence ID" value="GGA42584.1"/>
    <property type="molecule type" value="Genomic_DNA"/>
</dbReference>
<comment type="subcellular location">
    <subcellularLocation>
        <location evidence="2">Cytoplasm</location>
    </subcellularLocation>
</comment>
<dbReference type="NCBIfam" id="NF003437">
    <property type="entry name" value="PRK04965.1"/>
    <property type="match status" value="1"/>
</dbReference>
<dbReference type="PANTHER" id="PTHR43429">
    <property type="entry name" value="PYRIDINE NUCLEOTIDE-DISULFIDE OXIDOREDUCTASE DOMAIN-CONTAINING"/>
    <property type="match status" value="1"/>
</dbReference>
<evidence type="ECO:0000256" key="4">
    <source>
        <dbReference type="ARBA" id="ARBA00022490"/>
    </source>
</evidence>
<keyword evidence="8" id="KW-0520">NAD</keyword>
<gene>
    <name evidence="11" type="primary">norW</name>
    <name evidence="11" type="ORF">GCM10011328_16920</name>
</gene>
<accession>A0ABQ1GFF8</accession>
<protein>
    <submittedName>
        <fullName evidence="11">Nitric oxide reductase FlRd-NAD(+) reductase</fullName>
    </submittedName>
</protein>
<dbReference type="RefSeq" id="WP_188472516.1">
    <property type="nucleotide sequence ID" value="NZ_BMFZ01000004.1"/>
</dbReference>
<evidence type="ECO:0000313" key="11">
    <source>
        <dbReference type="EMBL" id="GGA42584.1"/>
    </source>
</evidence>
<dbReference type="SUPFAM" id="SSF51905">
    <property type="entry name" value="FAD/NAD(P)-binding domain"/>
    <property type="match status" value="2"/>
</dbReference>
<dbReference type="InterPro" id="IPR041364">
    <property type="entry name" value="Rbx-bd"/>
</dbReference>
<dbReference type="PANTHER" id="PTHR43429:SF3">
    <property type="entry name" value="NITRITE REDUCTASE [NAD(P)H]"/>
    <property type="match status" value="1"/>
</dbReference>
<dbReference type="InterPro" id="IPR023753">
    <property type="entry name" value="FAD/NAD-binding_dom"/>
</dbReference>
<evidence type="ECO:0000256" key="3">
    <source>
        <dbReference type="ARBA" id="ARBA00006442"/>
    </source>
</evidence>
<evidence type="ECO:0000256" key="1">
    <source>
        <dbReference type="ARBA" id="ARBA00001974"/>
    </source>
</evidence>
<keyword evidence="4" id="KW-0963">Cytoplasm</keyword>
<evidence type="ECO:0000313" key="12">
    <source>
        <dbReference type="Proteomes" id="UP000627464"/>
    </source>
</evidence>
<dbReference type="Pfam" id="PF07992">
    <property type="entry name" value="Pyr_redox_2"/>
    <property type="match status" value="1"/>
</dbReference>